<dbReference type="EMBL" id="CP106794">
    <property type="protein sequence ID" value="UXY24874.1"/>
    <property type="molecule type" value="Genomic_DNA"/>
</dbReference>
<proteinExistence type="predicted"/>
<name>A0ABY6EDM9_9ACTN</name>
<reference evidence="1" key="1">
    <citation type="submission" date="2022-10" db="EMBL/GenBank/DDBJ databases">
        <authorList>
            <person name="Mo P."/>
        </authorList>
    </citation>
    <scope>NUCLEOTIDE SEQUENCE</scope>
    <source>
        <strain evidence="1">HUAS 13-4</strain>
        <plasmid evidence="1">punmamed2</plasmid>
    </source>
</reference>
<gene>
    <name evidence="1" type="ORF">N8I84_41225</name>
</gene>
<dbReference type="Proteomes" id="UP001061298">
    <property type="component" value="Plasmid punmamed2"/>
</dbReference>
<keyword evidence="2" id="KW-1185">Reference proteome</keyword>
<sequence>MADRHEAGGFMTQTGTDALIDELYLRDYWIDKATLTRRLDEILADKSAQNAQEDLVRLYAAVYQTRWSEVLRHPLLAQVDHEAAMRRIPPGADVGGQSELLVAVATATLVPFIQSIAAAAGSRAFEEARTRLASLMGRRQYRRLPSITIHEDETGLSFDVPSGLPNKALEALAAADLEALAAPDSRGRSVVICWDIYSGTWVRQVRGR</sequence>
<accession>A0ABY6EDM9</accession>
<organism evidence="1 2">
    <name type="scientific">Streptomyces cynarae</name>
    <dbReference type="NCBI Taxonomy" id="2981134"/>
    <lineage>
        <taxon>Bacteria</taxon>
        <taxon>Bacillati</taxon>
        <taxon>Actinomycetota</taxon>
        <taxon>Actinomycetes</taxon>
        <taxon>Kitasatosporales</taxon>
        <taxon>Streptomycetaceae</taxon>
        <taxon>Streptomyces</taxon>
    </lineage>
</organism>
<geneLocation type="plasmid" evidence="1 2">
    <name>punmamed2</name>
</geneLocation>
<dbReference type="RefSeq" id="WP_263235095.1">
    <property type="nucleotide sequence ID" value="NZ_CP106794.1"/>
</dbReference>
<evidence type="ECO:0000313" key="2">
    <source>
        <dbReference type="Proteomes" id="UP001061298"/>
    </source>
</evidence>
<evidence type="ECO:0000313" key="1">
    <source>
        <dbReference type="EMBL" id="UXY24874.1"/>
    </source>
</evidence>
<keyword evidence="1" id="KW-0614">Plasmid</keyword>
<protein>
    <submittedName>
        <fullName evidence="1">Uncharacterized protein</fullName>
    </submittedName>
</protein>